<protein>
    <submittedName>
        <fullName evidence="1">Uncharacterized protein</fullName>
    </submittedName>
</protein>
<dbReference type="PANTHER" id="PTHR13318">
    <property type="entry name" value="PARTNER OF PAIRED, ISOFORM B-RELATED"/>
    <property type="match status" value="1"/>
</dbReference>
<accession>A0A2A4JQS5</accession>
<comment type="caution">
    <text evidence="1">The sequence shown here is derived from an EMBL/GenBank/DDBJ whole genome shotgun (WGS) entry which is preliminary data.</text>
</comment>
<dbReference type="InterPro" id="IPR032675">
    <property type="entry name" value="LRR_dom_sf"/>
</dbReference>
<name>A0A2A4JQS5_HELVI</name>
<dbReference type="GO" id="GO:0031146">
    <property type="term" value="P:SCF-dependent proteasomal ubiquitin-dependent protein catabolic process"/>
    <property type="evidence" value="ECO:0007669"/>
    <property type="project" value="TreeGrafter"/>
</dbReference>
<dbReference type="AlphaFoldDB" id="A0A2A4JQS5"/>
<dbReference type="Gene3D" id="3.80.10.10">
    <property type="entry name" value="Ribonuclease Inhibitor"/>
    <property type="match status" value="2"/>
</dbReference>
<gene>
    <name evidence="1" type="ORF">B5V51_14458</name>
</gene>
<dbReference type="STRING" id="7102.A0A2A4JQS5"/>
<reference evidence="1" key="1">
    <citation type="submission" date="2017-09" db="EMBL/GenBank/DDBJ databases">
        <title>Contemporary evolution of a Lepidopteran species, Heliothis virescens, in response to modern agricultural practices.</title>
        <authorList>
            <person name="Fritz M.L."/>
            <person name="Deyonke A.M."/>
            <person name="Papanicolaou A."/>
            <person name="Micinski S."/>
            <person name="Westbrook J."/>
            <person name="Gould F."/>
        </authorList>
    </citation>
    <scope>NUCLEOTIDE SEQUENCE [LARGE SCALE GENOMIC DNA]</scope>
    <source>
        <strain evidence="1">HvINT-</strain>
        <tissue evidence="1">Whole body</tissue>
    </source>
</reference>
<sequence>MSPPKQPCSLFQLCIKSSISLINSACYVIEKTYPENKFHECEREAFDLKCQLMLMLPARLFDVLCSERTCCQYRGDPRIQLQVLTHPNMTVFRKCDLDNSIPQRFWIATLSTFSRLVILDLKFICTDEILQVVGENCPLLEEINIVSRVDICKSLFNASVLIRNVSDAGLCSVAKLKRLRILAMDPPRNERANRIGRCVSQGAIILLMNELPNLEELRIESCDIGSTLISTVLHIGPLSLRKMNCHFASAEGIKKLIRICPFLRELSVTHLSEHNKDAILEQISASHLRLNRLFDVLCSERTCCQYRGDPRIQLQVLTHPNMTVFRKCDLDNSIPQRFWIATLSTFSRLVILDLKFICTDEILQVVGENCPLLEEINIVSRVDICKSLFNASVLIRNVSDAGLCSVAKLKRLRILAMDPPRNERANRIGRCVSQGAIILLMNELPNLEELRIESCDIGSTLISTVLHIGPLSLRKMNCHFASAEGIKKLIRICPFLRELSVTHLSEHNKDAILEQISASHLRLNRLDLSFFSYTDSMQQLLLVKGSYLTHFSLWEIDHSLTLDAIISLAVSFFSPATDNFKQHKLQIKAKSDDFK</sequence>
<evidence type="ECO:0000313" key="1">
    <source>
        <dbReference type="EMBL" id="PCG73760.1"/>
    </source>
</evidence>
<dbReference type="EMBL" id="NWSH01000876">
    <property type="protein sequence ID" value="PCG73760.1"/>
    <property type="molecule type" value="Genomic_DNA"/>
</dbReference>
<dbReference type="GO" id="GO:0019005">
    <property type="term" value="C:SCF ubiquitin ligase complex"/>
    <property type="evidence" value="ECO:0007669"/>
    <property type="project" value="TreeGrafter"/>
</dbReference>
<proteinExistence type="predicted"/>
<dbReference type="SUPFAM" id="SSF52047">
    <property type="entry name" value="RNI-like"/>
    <property type="match status" value="2"/>
</dbReference>
<organism evidence="1">
    <name type="scientific">Heliothis virescens</name>
    <name type="common">Tobacco budworm moth</name>
    <dbReference type="NCBI Taxonomy" id="7102"/>
    <lineage>
        <taxon>Eukaryota</taxon>
        <taxon>Metazoa</taxon>
        <taxon>Ecdysozoa</taxon>
        <taxon>Arthropoda</taxon>
        <taxon>Hexapoda</taxon>
        <taxon>Insecta</taxon>
        <taxon>Pterygota</taxon>
        <taxon>Neoptera</taxon>
        <taxon>Endopterygota</taxon>
        <taxon>Lepidoptera</taxon>
        <taxon>Glossata</taxon>
        <taxon>Ditrysia</taxon>
        <taxon>Noctuoidea</taxon>
        <taxon>Noctuidae</taxon>
        <taxon>Heliothinae</taxon>
        <taxon>Heliothis</taxon>
    </lineage>
</organism>